<evidence type="ECO:0000256" key="2">
    <source>
        <dbReference type="ARBA" id="ARBA00005478"/>
    </source>
</evidence>
<dbReference type="GO" id="GO:0006506">
    <property type="term" value="P:GPI anchor biosynthetic process"/>
    <property type="evidence" value="ECO:0007669"/>
    <property type="project" value="TreeGrafter"/>
</dbReference>
<dbReference type="EMBL" id="VXIS01000207">
    <property type="protein sequence ID" value="KAA8896794.1"/>
    <property type="molecule type" value="Genomic_DNA"/>
</dbReference>
<evidence type="ECO:0000256" key="5">
    <source>
        <dbReference type="ARBA" id="ARBA00022989"/>
    </source>
</evidence>
<keyword evidence="9" id="KW-1185">Reference proteome</keyword>
<dbReference type="OrthoDB" id="311279at2759"/>
<evidence type="ECO:0000256" key="1">
    <source>
        <dbReference type="ARBA" id="ARBA00004477"/>
    </source>
</evidence>
<dbReference type="UniPathway" id="UPA00378"/>
<evidence type="ECO:0000256" key="4">
    <source>
        <dbReference type="ARBA" id="ARBA00022824"/>
    </source>
</evidence>
<comment type="function">
    <text evidence="7">Regulatory subunit of the dolichol-phosphate mannose (DPM) synthase complex; essential for the ER localization.</text>
</comment>
<dbReference type="InterPro" id="IPR009914">
    <property type="entry name" value="DPM2"/>
</dbReference>
<dbReference type="GO" id="GO:0005789">
    <property type="term" value="C:endoplasmic reticulum membrane"/>
    <property type="evidence" value="ECO:0007669"/>
    <property type="project" value="UniProtKB-SubCell"/>
</dbReference>
<dbReference type="PANTHER" id="PTHR15039">
    <property type="entry name" value="DOLICHOL PHOSPHATE-MANNOSE BIOSYNTHESIS REGULATORY PROTEIN"/>
    <property type="match status" value="1"/>
</dbReference>
<feature type="transmembrane region" description="Helical" evidence="7">
    <location>
        <begin position="37"/>
        <end position="62"/>
    </location>
</feature>
<reference evidence="8 9" key="1">
    <citation type="submission" date="2019-09" db="EMBL/GenBank/DDBJ databases">
        <title>Draft genome of the ectomycorrhizal ascomycete Sphaerosporella brunnea.</title>
        <authorList>
            <consortium name="DOE Joint Genome Institute"/>
            <person name="Benucci G.M."/>
            <person name="Marozzi G."/>
            <person name="Antonielli L."/>
            <person name="Sanchez S."/>
            <person name="Marco P."/>
            <person name="Wang X."/>
            <person name="Falini L.B."/>
            <person name="Barry K."/>
            <person name="Haridas S."/>
            <person name="Lipzen A."/>
            <person name="Labutti K."/>
            <person name="Grigoriev I.V."/>
            <person name="Murat C."/>
            <person name="Martin F."/>
            <person name="Albertini E."/>
            <person name="Donnini D."/>
            <person name="Bonito G."/>
        </authorList>
    </citation>
    <scope>NUCLEOTIDE SEQUENCE [LARGE SCALE GENOMIC DNA]</scope>
    <source>
        <strain evidence="8 9">Sb_GMNB300</strain>
    </source>
</reference>
<keyword evidence="4 7" id="KW-0256">Endoplasmic reticulum</keyword>
<keyword evidence="3 7" id="KW-0812">Transmembrane</keyword>
<protein>
    <recommendedName>
        <fullName evidence="7">Dolichol phosphate-mannose biosynthesis regulatory protein</fullName>
    </recommendedName>
</protein>
<evidence type="ECO:0000313" key="9">
    <source>
        <dbReference type="Proteomes" id="UP000326924"/>
    </source>
</evidence>
<evidence type="ECO:0000256" key="7">
    <source>
        <dbReference type="RuleBase" id="RU365084"/>
    </source>
</evidence>
<dbReference type="InParanoid" id="A0A5J5EMQ9"/>
<name>A0A5J5EMQ9_9PEZI</name>
<gene>
    <name evidence="8" type="ORF">FN846DRAFT_910593</name>
</gene>
<comment type="subunit">
    <text evidence="7">Component of the dolichol-phosphate mannose (DPM) synthase complex.</text>
</comment>
<proteinExistence type="inferred from homology"/>
<keyword evidence="6 7" id="KW-0472">Membrane</keyword>
<evidence type="ECO:0000313" key="8">
    <source>
        <dbReference type="EMBL" id="KAA8896794.1"/>
    </source>
</evidence>
<dbReference type="GO" id="GO:0180047">
    <property type="term" value="P:dolichol phosphate mannose biosynthetic process"/>
    <property type="evidence" value="ECO:0007669"/>
    <property type="project" value="InterPro"/>
</dbReference>
<accession>A0A5J5EMQ9</accession>
<keyword evidence="5 7" id="KW-1133">Transmembrane helix</keyword>
<comment type="caution">
    <text evidence="7">Lacks conserved residue(s) required for the propagation of feature annotation.</text>
</comment>
<sequence length="82" mass="9421">MIIIATVVFAYYTVWTLFMPFVDENIELHNFFPPRVWAIRIPMMIILFGIAVVGSFLSMVMIKSSQKKRAKLAAQQQGKKKA</sequence>
<dbReference type="AlphaFoldDB" id="A0A5J5EMQ9"/>
<evidence type="ECO:0000256" key="6">
    <source>
        <dbReference type="ARBA" id="ARBA00023136"/>
    </source>
</evidence>
<organism evidence="8 9">
    <name type="scientific">Sphaerosporella brunnea</name>
    <dbReference type="NCBI Taxonomy" id="1250544"/>
    <lineage>
        <taxon>Eukaryota</taxon>
        <taxon>Fungi</taxon>
        <taxon>Dikarya</taxon>
        <taxon>Ascomycota</taxon>
        <taxon>Pezizomycotina</taxon>
        <taxon>Pezizomycetes</taxon>
        <taxon>Pezizales</taxon>
        <taxon>Pyronemataceae</taxon>
        <taxon>Sphaerosporella</taxon>
    </lineage>
</organism>
<dbReference type="GO" id="GO:0030234">
    <property type="term" value="F:enzyme regulator activity"/>
    <property type="evidence" value="ECO:0007669"/>
    <property type="project" value="UniProtKB-UniRule"/>
</dbReference>
<dbReference type="FunCoup" id="A0A5J5EMQ9">
    <property type="interactions" value="3"/>
</dbReference>
<dbReference type="GO" id="GO:0033185">
    <property type="term" value="C:dolichol-phosphate-mannose synthase complex"/>
    <property type="evidence" value="ECO:0007669"/>
    <property type="project" value="TreeGrafter"/>
</dbReference>
<comment type="caution">
    <text evidence="8">The sequence shown here is derived from an EMBL/GenBank/DDBJ whole genome shotgun (WGS) entry which is preliminary data.</text>
</comment>
<evidence type="ECO:0000256" key="3">
    <source>
        <dbReference type="ARBA" id="ARBA00022692"/>
    </source>
</evidence>
<dbReference type="Pfam" id="PF07297">
    <property type="entry name" value="DPM2"/>
    <property type="match status" value="1"/>
</dbReference>
<comment type="similarity">
    <text evidence="2 7">Belongs to the DPM2 family.</text>
</comment>
<comment type="pathway">
    <text evidence="7">Protein modification; protein glycosylation.</text>
</comment>
<dbReference type="PANTHER" id="PTHR15039:SF11">
    <property type="entry name" value="DOLICHOL PHOSPHATE-MANNOSE BIOSYNTHESIS REGULATORY PROTEIN"/>
    <property type="match status" value="1"/>
</dbReference>
<dbReference type="Proteomes" id="UP000326924">
    <property type="component" value="Unassembled WGS sequence"/>
</dbReference>
<comment type="subcellular location">
    <subcellularLocation>
        <location evidence="1 7">Endoplasmic reticulum membrane</location>
        <topology evidence="1 7">Multi-pass membrane protein</topology>
    </subcellularLocation>
</comment>